<dbReference type="InterPro" id="IPR003136">
    <property type="entry name" value="Cytidylate_kin"/>
</dbReference>
<feature type="domain" description="Cytidylate kinase" evidence="9">
    <location>
        <begin position="7"/>
        <end position="220"/>
    </location>
</feature>
<dbReference type="HAMAP" id="MF_00238">
    <property type="entry name" value="Cytidyl_kinase_type1"/>
    <property type="match status" value="1"/>
</dbReference>
<dbReference type="NCBIfam" id="TIGR00017">
    <property type="entry name" value="cmk"/>
    <property type="match status" value="1"/>
</dbReference>
<comment type="subcellular location">
    <subcellularLocation>
        <location evidence="8">Cytoplasm</location>
    </subcellularLocation>
</comment>
<evidence type="ECO:0000313" key="11">
    <source>
        <dbReference type="Proteomes" id="UP000031830"/>
    </source>
</evidence>
<feature type="binding site" evidence="8">
    <location>
        <begin position="11"/>
        <end position="19"/>
    </location>
    <ligand>
        <name>ATP</name>
        <dbReference type="ChEBI" id="CHEBI:30616"/>
    </ligand>
</feature>
<organism evidence="10 11">
    <name type="scientific">Francisella philomiragia</name>
    <dbReference type="NCBI Taxonomy" id="28110"/>
    <lineage>
        <taxon>Bacteria</taxon>
        <taxon>Pseudomonadati</taxon>
        <taxon>Pseudomonadota</taxon>
        <taxon>Gammaproteobacteria</taxon>
        <taxon>Thiotrichales</taxon>
        <taxon>Francisellaceae</taxon>
        <taxon>Francisella</taxon>
    </lineage>
</organism>
<dbReference type="OrthoDB" id="9807434at2"/>
<evidence type="ECO:0000256" key="2">
    <source>
        <dbReference type="ARBA" id="ARBA00022679"/>
    </source>
</evidence>
<evidence type="ECO:0000256" key="1">
    <source>
        <dbReference type="ARBA" id="ARBA00009427"/>
    </source>
</evidence>
<evidence type="ECO:0000256" key="6">
    <source>
        <dbReference type="ARBA" id="ARBA00047615"/>
    </source>
</evidence>
<dbReference type="AlphaFoldDB" id="A0A0B6D752"/>
<reference evidence="10 11" key="1">
    <citation type="journal article" date="2015" name="Genome Announc.">
        <title>Genome sequencing of 18 francisella strains to aid in assay development and testing.</title>
        <authorList>
            <person name="Johnson S.L."/>
            <person name="Daligault H.E."/>
            <person name="Davenport K.W."/>
            <person name="Coyne S.R."/>
            <person name="Frey K.G."/>
            <person name="Koroleva G.I."/>
            <person name="Broomall S.M."/>
            <person name="Bishop-Lilly K.A."/>
            <person name="Bruce D.C."/>
            <person name="Chertkov O."/>
            <person name="Freitas T."/>
            <person name="Jaissle J."/>
            <person name="Ladner J.T."/>
            <person name="Rosenzweig C.N."/>
            <person name="Gibbons H.S."/>
            <person name="Palacios G.F."/>
            <person name="Redden C.L."/>
            <person name="Xu Y."/>
            <person name="Minogue T.D."/>
            <person name="Chain P.S."/>
        </authorList>
    </citation>
    <scope>NUCLEOTIDE SEQUENCE [LARGE SCALE GENOMIC DNA]</scope>
    <source>
        <strain evidence="10 11">GA01-2794</strain>
    </source>
</reference>
<comment type="catalytic activity">
    <reaction evidence="6 8">
        <text>dCMP + ATP = dCDP + ADP</text>
        <dbReference type="Rhea" id="RHEA:25094"/>
        <dbReference type="ChEBI" id="CHEBI:30616"/>
        <dbReference type="ChEBI" id="CHEBI:57566"/>
        <dbReference type="ChEBI" id="CHEBI:58593"/>
        <dbReference type="ChEBI" id="CHEBI:456216"/>
        <dbReference type="EC" id="2.7.4.25"/>
    </reaction>
</comment>
<keyword evidence="3 8" id="KW-0547">Nucleotide-binding</keyword>
<proteinExistence type="inferred from homology"/>
<evidence type="ECO:0000256" key="4">
    <source>
        <dbReference type="ARBA" id="ARBA00022777"/>
    </source>
</evidence>
<dbReference type="Proteomes" id="UP000031830">
    <property type="component" value="Chromosome"/>
</dbReference>
<dbReference type="EMBL" id="CP009440">
    <property type="protein sequence ID" value="AJI53458.1"/>
    <property type="molecule type" value="Genomic_DNA"/>
</dbReference>
<evidence type="ECO:0000256" key="3">
    <source>
        <dbReference type="ARBA" id="ARBA00022741"/>
    </source>
</evidence>
<protein>
    <recommendedName>
        <fullName evidence="8">Cytidylate kinase</fullName>
        <shortName evidence="8">CK</shortName>
        <ecNumber evidence="8">2.7.4.25</ecNumber>
    </recommendedName>
    <alternativeName>
        <fullName evidence="8">Cytidine monophosphate kinase</fullName>
        <shortName evidence="8">CMP kinase</shortName>
    </alternativeName>
</protein>
<dbReference type="RefSeq" id="WP_044526080.1">
    <property type="nucleotide sequence ID" value="NZ_CP009440.1"/>
</dbReference>
<keyword evidence="5 8" id="KW-0067">ATP-binding</keyword>
<keyword evidence="8" id="KW-0963">Cytoplasm</keyword>
<dbReference type="InterPro" id="IPR027417">
    <property type="entry name" value="P-loop_NTPase"/>
</dbReference>
<sequence length="222" mass="24682">MNNSKIITVDGPSGVGKGTLSKKLAKYFDYKLLDSGAIYRIAALHCYNAGANLDSEDDVCIKLESLDISFKVENDSIIVLLNNADVTKAIRTEQTGMLASKTSAYPKVRQMLHDKMLSFATNAGLVADGRDMGTVVFPNAKYKFFLDASSEVRAQRRYDELLTKGENPDFDKIKNDIEQRDFQDRNRKVAPLKPAGDAILVDTSNLSIEEVFQKVLNHINNL</sequence>
<dbReference type="GO" id="GO:0036430">
    <property type="term" value="F:CMP kinase activity"/>
    <property type="evidence" value="ECO:0007669"/>
    <property type="project" value="RHEA"/>
</dbReference>
<evidence type="ECO:0000256" key="7">
    <source>
        <dbReference type="ARBA" id="ARBA00048478"/>
    </source>
</evidence>
<dbReference type="GO" id="GO:0036431">
    <property type="term" value="F:dCMP kinase activity"/>
    <property type="evidence" value="ECO:0007669"/>
    <property type="project" value="InterPro"/>
</dbReference>
<evidence type="ECO:0000256" key="5">
    <source>
        <dbReference type="ARBA" id="ARBA00022840"/>
    </source>
</evidence>
<keyword evidence="4 8" id="KW-0418">Kinase</keyword>
<dbReference type="GO" id="GO:0006220">
    <property type="term" value="P:pyrimidine nucleotide metabolic process"/>
    <property type="evidence" value="ECO:0007669"/>
    <property type="project" value="UniProtKB-UniRule"/>
</dbReference>
<keyword evidence="2 8" id="KW-0808">Transferase</keyword>
<gene>
    <name evidence="8 10" type="primary">cmk</name>
    <name evidence="10" type="ORF">LA55_905</name>
</gene>
<name>A0A0B6D752_9GAMM</name>
<dbReference type="SUPFAM" id="SSF52540">
    <property type="entry name" value="P-loop containing nucleoside triphosphate hydrolases"/>
    <property type="match status" value="1"/>
</dbReference>
<evidence type="ECO:0000259" key="9">
    <source>
        <dbReference type="Pfam" id="PF02224"/>
    </source>
</evidence>
<dbReference type="Pfam" id="PF02224">
    <property type="entry name" value="Cytidylate_kin"/>
    <property type="match status" value="1"/>
</dbReference>
<accession>A0A0B6D752</accession>
<evidence type="ECO:0000256" key="8">
    <source>
        <dbReference type="HAMAP-Rule" id="MF_00238"/>
    </source>
</evidence>
<comment type="catalytic activity">
    <reaction evidence="7 8">
        <text>CMP + ATP = CDP + ADP</text>
        <dbReference type="Rhea" id="RHEA:11600"/>
        <dbReference type="ChEBI" id="CHEBI:30616"/>
        <dbReference type="ChEBI" id="CHEBI:58069"/>
        <dbReference type="ChEBI" id="CHEBI:60377"/>
        <dbReference type="ChEBI" id="CHEBI:456216"/>
        <dbReference type="EC" id="2.7.4.25"/>
    </reaction>
</comment>
<dbReference type="InterPro" id="IPR011994">
    <property type="entry name" value="Cytidylate_kinase_dom"/>
</dbReference>
<dbReference type="GO" id="GO:0005524">
    <property type="term" value="F:ATP binding"/>
    <property type="evidence" value="ECO:0007669"/>
    <property type="project" value="UniProtKB-UniRule"/>
</dbReference>
<dbReference type="STRING" id="28110.KU46_1447"/>
<comment type="similarity">
    <text evidence="1 8">Belongs to the cytidylate kinase family. Type 1 subfamily.</text>
</comment>
<dbReference type="Gene3D" id="3.40.50.300">
    <property type="entry name" value="P-loop containing nucleotide triphosphate hydrolases"/>
    <property type="match status" value="1"/>
</dbReference>
<dbReference type="CDD" id="cd02020">
    <property type="entry name" value="CMPK"/>
    <property type="match status" value="1"/>
</dbReference>
<dbReference type="EC" id="2.7.4.25" evidence="8"/>
<dbReference type="GO" id="GO:0005737">
    <property type="term" value="C:cytoplasm"/>
    <property type="evidence" value="ECO:0007669"/>
    <property type="project" value="UniProtKB-SubCell"/>
</dbReference>
<dbReference type="KEGG" id="fpz:LA55_905"/>
<evidence type="ECO:0000313" key="10">
    <source>
        <dbReference type="EMBL" id="AJI53458.1"/>
    </source>
</evidence>